<keyword evidence="9 10" id="KW-0472">Membrane</keyword>
<feature type="transmembrane region" description="Helical" evidence="10">
    <location>
        <begin position="735"/>
        <end position="756"/>
    </location>
</feature>
<proteinExistence type="predicted"/>
<feature type="domain" description="SWEET-like" evidence="11">
    <location>
        <begin position="578"/>
        <end position="844"/>
    </location>
</feature>
<reference evidence="13" key="1">
    <citation type="submission" date="2019-10" db="EMBL/GenBank/DDBJ databases">
        <authorList>
            <person name="Zhang R."/>
            <person name="Pan Y."/>
            <person name="Wang J."/>
            <person name="Ma R."/>
            <person name="Yu S."/>
        </authorList>
    </citation>
    <scope>NUCLEOTIDE SEQUENCE</scope>
    <source>
        <strain evidence="13">LA-IB0</strain>
        <tissue evidence="13">Leaf</tissue>
    </source>
</reference>
<accession>A0AAV6W6T5</accession>
<evidence type="ECO:0000313" key="14">
    <source>
        <dbReference type="Proteomes" id="UP000826271"/>
    </source>
</evidence>
<comment type="subcellular location">
    <subcellularLocation>
        <location evidence="2">Endomembrane system</location>
        <topology evidence="2">Multi-pass membrane protein</topology>
    </subcellularLocation>
</comment>
<feature type="transmembrane region" description="Helical" evidence="10">
    <location>
        <begin position="560"/>
        <end position="577"/>
    </location>
</feature>
<protein>
    <recommendedName>
        <fullName evidence="4">RING-type E3 ubiquitin transferase</fullName>
        <ecNumber evidence="4">2.3.2.27</ecNumber>
    </recommendedName>
</protein>
<evidence type="ECO:0000256" key="7">
    <source>
        <dbReference type="ARBA" id="ARBA00022786"/>
    </source>
</evidence>
<feature type="transmembrane region" description="Helical" evidence="10">
    <location>
        <begin position="706"/>
        <end position="723"/>
    </location>
</feature>
<keyword evidence="14" id="KW-1185">Reference proteome</keyword>
<dbReference type="Pfam" id="PF11145">
    <property type="entry name" value="DUF2921"/>
    <property type="match status" value="1"/>
</dbReference>
<feature type="domain" description="DUF2921" evidence="12">
    <location>
        <begin position="282"/>
        <end position="347"/>
    </location>
</feature>
<evidence type="ECO:0000256" key="1">
    <source>
        <dbReference type="ARBA" id="ARBA00000900"/>
    </source>
</evidence>
<dbReference type="PANTHER" id="PTHR33389:SF18">
    <property type="entry name" value="OS01G0677900 PROTEIN"/>
    <property type="match status" value="1"/>
</dbReference>
<keyword evidence="6 10" id="KW-0812">Transmembrane</keyword>
<evidence type="ECO:0000256" key="4">
    <source>
        <dbReference type="ARBA" id="ARBA00012483"/>
    </source>
</evidence>
<evidence type="ECO:0000259" key="11">
    <source>
        <dbReference type="Pfam" id="PF11145"/>
    </source>
</evidence>
<dbReference type="AlphaFoldDB" id="A0AAV6W6T5"/>
<evidence type="ECO:0000256" key="9">
    <source>
        <dbReference type="ARBA" id="ARBA00023136"/>
    </source>
</evidence>
<name>A0AAV6W6T5_9LAMI</name>
<feature type="domain" description="DUF2921" evidence="12">
    <location>
        <begin position="22"/>
        <end position="185"/>
    </location>
</feature>
<dbReference type="InterPro" id="IPR057425">
    <property type="entry name" value="DUF2921_N"/>
</dbReference>
<evidence type="ECO:0000256" key="8">
    <source>
        <dbReference type="ARBA" id="ARBA00022989"/>
    </source>
</evidence>
<feature type="domain" description="DUF2921" evidence="12">
    <location>
        <begin position="385"/>
        <end position="566"/>
    </location>
</feature>
<dbReference type="EC" id="2.3.2.27" evidence="4"/>
<dbReference type="InterPro" id="IPR021319">
    <property type="entry name" value="DUF2921"/>
</dbReference>
<dbReference type="EMBL" id="WHWC01000327">
    <property type="protein sequence ID" value="KAG8362708.1"/>
    <property type="molecule type" value="Genomic_DNA"/>
</dbReference>
<dbReference type="Pfam" id="PF25333">
    <property type="entry name" value="DUF2921_N"/>
    <property type="match status" value="3"/>
</dbReference>
<sequence>MFFHTPCNHPHHSYPHPPLPYFRTSHFSGGNKLFAEKQSNQTYYYVGKALTFRPGRSFYETNTNGVYKIEAVLYFRSPYRYYHEARTDNSYGGSYRHRSTPRGPGTTRFSLNGFWSDVSRKLCMVGSASWQVEDGRTVNLDAVLKLNYGSDHHHNHNNHTIYNSVISGSLESVSSVNDETYFDPILIFSFPDVSNYNYSLVSHVDGFYGGSKDGFLGLEPHSFCRLLYGRATFLEMEYAIDGLLPRFVYLYPIQCSEDEKKLRYVVKFQNMSYGYDDFSIDSTFVGEASWDDDHNQLNVVACRILNPINRLGDAVGACTMRLSLRYTAIWTIRDDAKIVGQIWNIDDLKKINLTSYDGGSVIDFPGLRYEYTELDKAKRSCLVKKNVKKGEIYPDGHSYDMKFDMSVKNSKGEQFAWGYASPLFVGNELYEMNNRLIEADSVGTVSDTGFAVISEPERSAVPLNISYKISINPFPHAKFGNSLSTLNLSRNIQGQIEINAEGVYRSETGHLCMVGCRKLHNSTDCEILVNFDFSPLNEKRGSFSLTKGTIRSTRTKKDPLFFDNLSLSSAAFSTYVAKQSIWRMDLEIAMVLISNTLSCVFIALQIFHVKRNPKTLSCISLVMLVILSLGHMIPLVLNFEALFLRNRSKQALMLNTGGWIEANEVTIRVVTMVAFLLQIRLLQLVWTSKMSEGNENGSWIGEKKATFISFPLYILGGLVALLLNLMRKYSLWGGLLSYSGLVLDGFLVPQILLNIFRGSADKALSHTFYIGTSAIRVVPHAYDQYRAHNYPTFHVNGTYYYADHNADFYSTAWDVVIPLGVIALAVIVFLQQRRGGRWIVPQRFRELQLYEKVPTVNNE</sequence>
<evidence type="ECO:0000256" key="10">
    <source>
        <dbReference type="SAM" id="Phobius"/>
    </source>
</evidence>
<comment type="catalytic activity">
    <reaction evidence="1">
        <text>S-ubiquitinyl-[E2 ubiquitin-conjugating enzyme]-L-cysteine + [acceptor protein]-L-lysine = [E2 ubiquitin-conjugating enzyme]-L-cysteine + N(6)-ubiquitinyl-[acceptor protein]-L-lysine.</text>
        <dbReference type="EC" id="2.3.2.27"/>
    </reaction>
</comment>
<dbReference type="Proteomes" id="UP000826271">
    <property type="component" value="Unassembled WGS sequence"/>
</dbReference>
<evidence type="ECO:0000256" key="5">
    <source>
        <dbReference type="ARBA" id="ARBA00022679"/>
    </source>
</evidence>
<evidence type="ECO:0000313" key="13">
    <source>
        <dbReference type="EMBL" id="KAG8362708.1"/>
    </source>
</evidence>
<comment type="pathway">
    <text evidence="3">Protein modification; protein ubiquitination.</text>
</comment>
<dbReference type="GO" id="GO:0012505">
    <property type="term" value="C:endomembrane system"/>
    <property type="evidence" value="ECO:0007669"/>
    <property type="project" value="UniProtKB-SubCell"/>
</dbReference>
<feature type="transmembrane region" description="Helical" evidence="10">
    <location>
        <begin position="665"/>
        <end position="686"/>
    </location>
</feature>
<feature type="transmembrane region" description="Helical" evidence="10">
    <location>
        <begin position="808"/>
        <end position="830"/>
    </location>
</feature>
<keyword evidence="8 10" id="KW-1133">Transmembrane helix</keyword>
<keyword evidence="7" id="KW-0833">Ubl conjugation pathway</keyword>
<evidence type="ECO:0000259" key="12">
    <source>
        <dbReference type="Pfam" id="PF25333"/>
    </source>
</evidence>
<organism evidence="13 14">
    <name type="scientific">Buddleja alternifolia</name>
    <dbReference type="NCBI Taxonomy" id="168488"/>
    <lineage>
        <taxon>Eukaryota</taxon>
        <taxon>Viridiplantae</taxon>
        <taxon>Streptophyta</taxon>
        <taxon>Embryophyta</taxon>
        <taxon>Tracheophyta</taxon>
        <taxon>Spermatophyta</taxon>
        <taxon>Magnoliopsida</taxon>
        <taxon>eudicotyledons</taxon>
        <taxon>Gunneridae</taxon>
        <taxon>Pentapetalae</taxon>
        <taxon>asterids</taxon>
        <taxon>lamiids</taxon>
        <taxon>Lamiales</taxon>
        <taxon>Scrophulariaceae</taxon>
        <taxon>Buddlejeae</taxon>
        <taxon>Buddleja</taxon>
    </lineage>
</organism>
<evidence type="ECO:0000256" key="2">
    <source>
        <dbReference type="ARBA" id="ARBA00004127"/>
    </source>
</evidence>
<dbReference type="PANTHER" id="PTHR33389">
    <property type="entry name" value="FAMILY PROTEIN, PUTATIVE (DUF2921)-RELATED"/>
    <property type="match status" value="1"/>
</dbReference>
<keyword evidence="5" id="KW-0808">Transferase</keyword>
<dbReference type="GO" id="GO:0061630">
    <property type="term" value="F:ubiquitin protein ligase activity"/>
    <property type="evidence" value="ECO:0007669"/>
    <property type="project" value="UniProtKB-EC"/>
</dbReference>
<comment type="caution">
    <text evidence="13">The sequence shown here is derived from an EMBL/GenBank/DDBJ whole genome shotgun (WGS) entry which is preliminary data.</text>
</comment>
<evidence type="ECO:0000256" key="6">
    <source>
        <dbReference type="ARBA" id="ARBA00022692"/>
    </source>
</evidence>
<gene>
    <name evidence="13" type="ORF">BUALT_BualtUnG0049100</name>
</gene>
<feature type="transmembrane region" description="Helical" evidence="10">
    <location>
        <begin position="619"/>
        <end position="644"/>
    </location>
</feature>
<feature type="transmembrane region" description="Helical" evidence="10">
    <location>
        <begin position="589"/>
        <end position="607"/>
    </location>
</feature>
<evidence type="ECO:0000256" key="3">
    <source>
        <dbReference type="ARBA" id="ARBA00004906"/>
    </source>
</evidence>